<sequence length="393" mass="44438">MKRKRDSTTSNSIESATSTEDFSSFDLDSSEAGVLQTLKRKKSNQPRKPKRTKKRQFKVASSMYAKAQNATQLVQSLQKTGLTSDEIKSLCQSTKKNRAAVLPSKDTLDAKWKQERFAEREARMKFLWQQVVYRLCYKMFQVKKSTAFTDQQKQSILQNIQLKKIQLNQILDMLRELTVLEQVQDELYRENLMIGHACAGASQSSGLPHGDIVENTLAPFETMMPKLHLQLSHRMKMPFQHTGESSPDTSSPFMGNSSQACEQELRTTPKRGRKKSKVPFKNITNESQHADAEISMFENDRWKQNAEKRVLNIPSTRRVAHAAEKKTVSDDKNPSGTKAPAKTLPLKRTAPSGFGGIGSRRKRRRRDAGVISSLALASAEDQVHFEVPETTYG</sequence>
<reference evidence="2" key="1">
    <citation type="submission" date="2021-01" db="EMBL/GenBank/DDBJ databases">
        <authorList>
            <person name="Corre E."/>
            <person name="Pelletier E."/>
            <person name="Niang G."/>
            <person name="Scheremetjew M."/>
            <person name="Finn R."/>
            <person name="Kale V."/>
            <person name="Holt S."/>
            <person name="Cochrane G."/>
            <person name="Meng A."/>
            <person name="Brown T."/>
            <person name="Cohen L."/>
        </authorList>
    </citation>
    <scope>NUCLEOTIDE SEQUENCE</scope>
    <source>
        <strain evidence="2">WS</strain>
    </source>
</reference>
<feature type="compositionally biased region" description="Basic and acidic residues" evidence="1">
    <location>
        <begin position="321"/>
        <end position="333"/>
    </location>
</feature>
<dbReference type="AlphaFoldDB" id="A0A7S1PFA4"/>
<accession>A0A7S1PFA4</accession>
<evidence type="ECO:0000256" key="1">
    <source>
        <dbReference type="SAM" id="MobiDB-lite"/>
    </source>
</evidence>
<feature type="region of interest" description="Disordered" evidence="1">
    <location>
        <begin position="239"/>
        <end position="276"/>
    </location>
</feature>
<organism evidence="2">
    <name type="scientific">Percolomonas cosmopolitus</name>
    <dbReference type="NCBI Taxonomy" id="63605"/>
    <lineage>
        <taxon>Eukaryota</taxon>
        <taxon>Discoba</taxon>
        <taxon>Heterolobosea</taxon>
        <taxon>Tetramitia</taxon>
        <taxon>Eutetramitia</taxon>
        <taxon>Percolomonadidae</taxon>
        <taxon>Percolomonas</taxon>
    </lineage>
</organism>
<feature type="compositionally biased region" description="Polar residues" evidence="1">
    <location>
        <begin position="242"/>
        <end position="261"/>
    </location>
</feature>
<gene>
    <name evidence="2" type="ORF">PCOS0759_LOCUS589</name>
</gene>
<feature type="region of interest" description="Disordered" evidence="1">
    <location>
        <begin position="1"/>
        <end position="57"/>
    </location>
</feature>
<feature type="region of interest" description="Disordered" evidence="1">
    <location>
        <begin position="316"/>
        <end position="368"/>
    </location>
</feature>
<evidence type="ECO:0000313" key="2">
    <source>
        <dbReference type="EMBL" id="CAD9077358.1"/>
    </source>
</evidence>
<proteinExistence type="predicted"/>
<protein>
    <submittedName>
        <fullName evidence="2">Uncharacterized protein</fullName>
    </submittedName>
</protein>
<feature type="compositionally biased region" description="Basic residues" evidence="1">
    <location>
        <begin position="38"/>
        <end position="57"/>
    </location>
</feature>
<dbReference type="EMBL" id="HBGD01000732">
    <property type="protein sequence ID" value="CAD9077358.1"/>
    <property type="molecule type" value="Transcribed_RNA"/>
</dbReference>
<name>A0A7S1PFA4_9EUKA</name>
<feature type="compositionally biased region" description="Low complexity" evidence="1">
    <location>
        <begin position="17"/>
        <end position="31"/>
    </location>
</feature>